<dbReference type="PANTHER" id="PTHR37610">
    <property type="entry name" value="CCHC-TYPE DOMAIN-CONTAINING PROTEIN"/>
    <property type="match status" value="1"/>
</dbReference>
<dbReference type="AlphaFoldDB" id="A0A2C9V9E0"/>
<evidence type="ECO:0008006" key="2">
    <source>
        <dbReference type="Google" id="ProtNLM"/>
    </source>
</evidence>
<gene>
    <name evidence="1" type="ORF">MANES_09G090400</name>
</gene>
<evidence type="ECO:0000313" key="1">
    <source>
        <dbReference type="EMBL" id="OAY41303.1"/>
    </source>
</evidence>
<accession>A0A2C9V9E0</accession>
<reference evidence="1" key="1">
    <citation type="submission" date="2016-02" db="EMBL/GenBank/DDBJ databases">
        <title>WGS assembly of Manihot esculenta.</title>
        <authorList>
            <person name="Bredeson J.V."/>
            <person name="Prochnik S.E."/>
            <person name="Lyons J.B."/>
            <person name="Schmutz J."/>
            <person name="Grimwood J."/>
            <person name="Vrebalov J."/>
            <person name="Bart R.S."/>
            <person name="Amuge T."/>
            <person name="Ferguson M.E."/>
            <person name="Green R."/>
            <person name="Putnam N."/>
            <person name="Stites J."/>
            <person name="Rounsley S."/>
            <person name="Rokhsar D.S."/>
        </authorList>
    </citation>
    <scope>NUCLEOTIDE SEQUENCE [LARGE SCALE GENOMIC DNA]</scope>
    <source>
        <tissue evidence="1">Leaf</tissue>
    </source>
</reference>
<sequence length="94" mass="10921">MMIELGAKDKLAFITGKCKMPNSDADDLEKWQRIDTMVTSWLLNSLTKEIVEAFLYVTSAKELWDEIKSRYGERNGPLLYQIKREISSFTQNNI</sequence>
<organism evidence="1">
    <name type="scientific">Manihot esculenta</name>
    <name type="common">Cassava</name>
    <name type="synonym">Jatropha manihot</name>
    <dbReference type="NCBI Taxonomy" id="3983"/>
    <lineage>
        <taxon>Eukaryota</taxon>
        <taxon>Viridiplantae</taxon>
        <taxon>Streptophyta</taxon>
        <taxon>Embryophyta</taxon>
        <taxon>Tracheophyta</taxon>
        <taxon>Spermatophyta</taxon>
        <taxon>Magnoliopsida</taxon>
        <taxon>eudicotyledons</taxon>
        <taxon>Gunneridae</taxon>
        <taxon>Pentapetalae</taxon>
        <taxon>rosids</taxon>
        <taxon>fabids</taxon>
        <taxon>Malpighiales</taxon>
        <taxon>Euphorbiaceae</taxon>
        <taxon>Crotonoideae</taxon>
        <taxon>Manihoteae</taxon>
        <taxon>Manihot</taxon>
    </lineage>
</organism>
<protein>
    <recommendedName>
        <fullName evidence="2">Retrotransposon Copia-like N-terminal domain-containing protein</fullName>
    </recommendedName>
</protein>
<dbReference type="PANTHER" id="PTHR37610:SF40">
    <property type="entry name" value="OS01G0909600 PROTEIN"/>
    <property type="match status" value="1"/>
</dbReference>
<proteinExistence type="predicted"/>
<dbReference type="EMBL" id="CM004395">
    <property type="protein sequence ID" value="OAY41303.1"/>
    <property type="molecule type" value="Genomic_DNA"/>
</dbReference>
<name>A0A2C9V9E0_MANES</name>